<dbReference type="EMBL" id="CARXXK010000003">
    <property type="protein sequence ID" value="CAI6364128.1"/>
    <property type="molecule type" value="Genomic_DNA"/>
</dbReference>
<keyword evidence="3" id="KW-1185">Reference proteome</keyword>
<dbReference type="AlphaFoldDB" id="A0AAV0X7Z5"/>
<gene>
    <name evidence="2" type="ORF">MEUPH1_LOCUS18995</name>
</gene>
<evidence type="ECO:0000259" key="1">
    <source>
        <dbReference type="Pfam" id="PF26582"/>
    </source>
</evidence>
<dbReference type="InterPro" id="IPR058856">
    <property type="entry name" value="ASCC3_N"/>
</dbReference>
<reference evidence="2 3" key="1">
    <citation type="submission" date="2023-01" db="EMBL/GenBank/DDBJ databases">
        <authorList>
            <person name="Whitehead M."/>
        </authorList>
    </citation>
    <scope>NUCLEOTIDE SEQUENCE [LARGE SCALE GENOMIC DNA]</scope>
</reference>
<name>A0AAV0X7Z5_9HEMI</name>
<dbReference type="Proteomes" id="UP001160148">
    <property type="component" value="Unassembled WGS sequence"/>
</dbReference>
<protein>
    <recommendedName>
        <fullName evidence="1">ASCC3-like N-terminal domain-containing protein</fullName>
    </recommendedName>
</protein>
<evidence type="ECO:0000313" key="2">
    <source>
        <dbReference type="EMBL" id="CAI6364128.1"/>
    </source>
</evidence>
<proteinExistence type="predicted"/>
<comment type="caution">
    <text evidence="2">The sequence shown here is derived from an EMBL/GenBank/DDBJ whole genome shotgun (WGS) entry which is preliminary data.</text>
</comment>
<feature type="domain" description="ASCC3-like N-terminal" evidence="1">
    <location>
        <begin position="68"/>
        <end position="169"/>
    </location>
</feature>
<accession>A0AAV0X7Z5</accession>
<evidence type="ECO:0000313" key="3">
    <source>
        <dbReference type="Proteomes" id="UP001160148"/>
    </source>
</evidence>
<sequence length="291" mass="33812">MAKLKASVHKHIDIGQLPRYTRSFRVYLNSDITEYMEPINIWSYNLSVIKKQKEEEEKIFQKCLTFTELCNVINDTKNDIILKNLNMLYGIAQELSKDEQPEILSSSVLFFFKLFIGVSGLLMKHILELKSMFGKVSNNNADQIYKLVKEVEQLMNDKSLKKLKILWEKLDDHKADNEENQNKDQNSLVNGALRYKPNSKWLPPHFAKLPVQDYSSKTSKLFSMAYSEEERINNSSPNFGRTWLLKQITKTSSIDLGVSDEDYYTSIIELLSTQKSDIELQDEVSILMVYI</sequence>
<dbReference type="Pfam" id="PF26582">
    <property type="entry name" value="ASCC3_N"/>
    <property type="match status" value="1"/>
</dbReference>
<organism evidence="2 3">
    <name type="scientific">Macrosiphum euphorbiae</name>
    <name type="common">potato aphid</name>
    <dbReference type="NCBI Taxonomy" id="13131"/>
    <lineage>
        <taxon>Eukaryota</taxon>
        <taxon>Metazoa</taxon>
        <taxon>Ecdysozoa</taxon>
        <taxon>Arthropoda</taxon>
        <taxon>Hexapoda</taxon>
        <taxon>Insecta</taxon>
        <taxon>Pterygota</taxon>
        <taxon>Neoptera</taxon>
        <taxon>Paraneoptera</taxon>
        <taxon>Hemiptera</taxon>
        <taxon>Sternorrhyncha</taxon>
        <taxon>Aphidomorpha</taxon>
        <taxon>Aphidoidea</taxon>
        <taxon>Aphididae</taxon>
        <taxon>Macrosiphini</taxon>
        <taxon>Macrosiphum</taxon>
    </lineage>
</organism>